<organism evidence="1 2">
    <name type="scientific">Arcobacter cloacae</name>
    <dbReference type="NCBI Taxonomy" id="1054034"/>
    <lineage>
        <taxon>Bacteria</taxon>
        <taxon>Pseudomonadati</taxon>
        <taxon>Campylobacterota</taxon>
        <taxon>Epsilonproteobacteria</taxon>
        <taxon>Campylobacterales</taxon>
        <taxon>Arcobacteraceae</taxon>
        <taxon>Arcobacter</taxon>
    </lineage>
</organism>
<accession>A0A4Q0ZHT7</accession>
<evidence type="ECO:0008006" key="3">
    <source>
        <dbReference type="Google" id="ProtNLM"/>
    </source>
</evidence>
<comment type="caution">
    <text evidence="1">The sequence shown here is derived from an EMBL/GenBank/DDBJ whole genome shotgun (WGS) entry which is preliminary data.</text>
</comment>
<dbReference type="InterPro" id="IPR049204">
    <property type="entry name" value="DUF6858"/>
</dbReference>
<dbReference type="AlphaFoldDB" id="A0A4Q0ZHT7"/>
<sequence length="136" mass="15531">MKQKIFKEKYHIFEIEYKKSELNFKSVDEIISALQVKIDAHPVLAFIAIFDQYKHTSSLESGEINPNIKAAKNIVFCFGKELPTPEVLAVRPRSIGVCETQDSFILNFLEAPNEAANKTMEEFVKSLKSQKNLMGY</sequence>
<reference evidence="1 2" key="1">
    <citation type="submission" date="2017-10" db="EMBL/GenBank/DDBJ databases">
        <title>Genomics of the genus Arcobacter.</title>
        <authorList>
            <person name="Perez-Cataluna A."/>
            <person name="Figueras M.J."/>
        </authorList>
    </citation>
    <scope>NUCLEOTIDE SEQUENCE [LARGE SCALE GENOMIC DNA]</scope>
    <source>
        <strain evidence="1 2">F26</strain>
    </source>
</reference>
<dbReference type="Pfam" id="PF21651">
    <property type="entry name" value="DUF6858"/>
    <property type="match status" value="1"/>
</dbReference>
<proteinExistence type="predicted"/>
<name>A0A4Q0ZHT7_9BACT</name>
<evidence type="ECO:0000313" key="2">
    <source>
        <dbReference type="Proteomes" id="UP000290870"/>
    </source>
</evidence>
<dbReference type="OrthoDB" id="597829at2"/>
<dbReference type="EMBL" id="PDJZ01000002">
    <property type="protein sequence ID" value="RXJ85420.1"/>
    <property type="molecule type" value="Genomic_DNA"/>
</dbReference>
<protein>
    <recommendedName>
        <fullName evidence="3">DUF302 domain-containing protein</fullName>
    </recommendedName>
</protein>
<dbReference type="RefSeq" id="WP_128985644.1">
    <property type="nucleotide sequence ID" value="NZ_PDJZ01000002.1"/>
</dbReference>
<gene>
    <name evidence="1" type="ORF">CRU90_02250</name>
</gene>
<dbReference type="Proteomes" id="UP000290870">
    <property type="component" value="Unassembled WGS sequence"/>
</dbReference>
<evidence type="ECO:0000313" key="1">
    <source>
        <dbReference type="EMBL" id="RXJ85420.1"/>
    </source>
</evidence>